<dbReference type="EMBL" id="AMYD01001572">
    <property type="protein sequence ID" value="EQB52572.1"/>
    <property type="molecule type" value="Genomic_DNA"/>
</dbReference>
<reference evidence="2" key="1">
    <citation type="journal article" date="2013" name="Mol. Plant Microbe Interact.">
        <title>Global aspects of pacC regulation of pathogenicity genes in Colletotrichum gloeosporioides as revealed by transcriptome analysis.</title>
        <authorList>
            <person name="Alkan N."/>
            <person name="Meng X."/>
            <person name="Friedlander G."/>
            <person name="Reuveni E."/>
            <person name="Sukno S."/>
            <person name="Sherman A."/>
            <person name="Thon M."/>
            <person name="Fluhr R."/>
            <person name="Prusky D."/>
        </authorList>
    </citation>
    <scope>NUCLEOTIDE SEQUENCE [LARGE SCALE GENOMIC DNA]</scope>
    <source>
        <strain evidence="2">Cg-14</strain>
    </source>
</reference>
<gene>
    <name evidence="1" type="ORF">CGLO_07795</name>
</gene>
<accession>T0KB47</accession>
<protein>
    <submittedName>
        <fullName evidence="1">Uncharacterized protein</fullName>
    </submittedName>
</protein>
<evidence type="ECO:0000313" key="2">
    <source>
        <dbReference type="Proteomes" id="UP000015530"/>
    </source>
</evidence>
<organism evidence="1 2">
    <name type="scientific">Colletotrichum gloeosporioides (strain Cg-14)</name>
    <name type="common">Anthracnose fungus</name>
    <name type="synonym">Glomerella cingulata</name>
    <dbReference type="NCBI Taxonomy" id="1237896"/>
    <lineage>
        <taxon>Eukaryota</taxon>
        <taxon>Fungi</taxon>
        <taxon>Dikarya</taxon>
        <taxon>Ascomycota</taxon>
        <taxon>Pezizomycotina</taxon>
        <taxon>Sordariomycetes</taxon>
        <taxon>Hypocreomycetidae</taxon>
        <taxon>Glomerellales</taxon>
        <taxon>Glomerellaceae</taxon>
        <taxon>Colletotrichum</taxon>
        <taxon>Colletotrichum gloeosporioides species complex</taxon>
    </lineage>
</organism>
<evidence type="ECO:0000313" key="1">
    <source>
        <dbReference type="EMBL" id="EQB52572.1"/>
    </source>
</evidence>
<name>T0KB47_COLGC</name>
<dbReference type="HOGENOM" id="CLU_3436936_0_0_1"/>
<sequence length="12" mass="1411">MLAYTYRLAPVI</sequence>
<comment type="caution">
    <text evidence="1">The sequence shown here is derived from an EMBL/GenBank/DDBJ whole genome shotgun (WGS) entry which is preliminary data.</text>
</comment>
<proteinExistence type="predicted"/>
<dbReference type="Proteomes" id="UP000015530">
    <property type="component" value="Unassembled WGS sequence"/>
</dbReference>